<dbReference type="STRING" id="398720.MED217_15575"/>
<gene>
    <name evidence="3" type="ORF">MED217_15575</name>
</gene>
<feature type="domain" description="Restriction endonuclease type II-like" evidence="2">
    <location>
        <begin position="2"/>
        <end position="58"/>
    </location>
</feature>
<evidence type="ECO:0000259" key="1">
    <source>
        <dbReference type="Pfam" id="PF13280"/>
    </source>
</evidence>
<evidence type="ECO:0000259" key="2">
    <source>
        <dbReference type="Pfam" id="PF18741"/>
    </source>
</evidence>
<sequence length="380" mass="44598">MIAIECDGDPFHSLPEDVAYDVERQEFLERVGWKVYRILYSAYKRNPSSEIEKMVNFIEKYTKKDKVIPIAKVFNETPREEIQKKTTSYTHKSFIDKLQDDLEQQDEEMVLESIEEVETFEEDKILRYFNLNSVGTYTLETHKSNTSIYSLPLYERDKNGYLLLGYTNGNLNKVSISNLLTKKINKQYQNGFNIQASLTFLKIAKKDDIVGLHFEEGGIKKFKAHLIENVTSHKYLFAQGNKVIYKDYTNLKYELFPIEQLDKIKRLVYHSFTATGKALNNSNYENEWKTIIPKKNLELPFNNRQIKSLIQKAIVEKKKVKVLYKNKEGQESERILSNLNIITKNGYSGYDFEVLKADCSLRGTERHFKIDRIREIELLD</sequence>
<dbReference type="AlphaFoldDB" id="A3XIB9"/>
<accession>A3XIB9</accession>
<feature type="domain" description="WYL" evidence="1">
    <location>
        <begin position="308"/>
        <end position="377"/>
    </location>
</feature>
<name>A3XIB9_LEEBM</name>
<dbReference type="Gene3D" id="3.40.960.10">
    <property type="entry name" value="VSR Endonuclease"/>
    <property type="match status" value="1"/>
</dbReference>
<dbReference type="Proteomes" id="UP000001601">
    <property type="component" value="Unassembled WGS sequence"/>
</dbReference>
<dbReference type="InterPro" id="IPR011335">
    <property type="entry name" value="Restrct_endonuc-II-like"/>
</dbReference>
<reference evidence="3 4" key="1">
    <citation type="journal article" date="2007" name="Nature">
        <title>Light stimulates growth of proteorhodopsin-containing marine Flavobacteria.</title>
        <authorList>
            <person name="Gomez-Consarnau L."/>
            <person name="Gonzalez J.M."/>
            <person name="Coll-Llado M."/>
            <person name="Gourdon P."/>
            <person name="Pascher T."/>
            <person name="Neutze R."/>
            <person name="Pedros-Alio C."/>
            <person name="Pinhassi J."/>
        </authorList>
    </citation>
    <scope>NUCLEOTIDE SEQUENCE [LARGE SCALE GENOMIC DNA]</scope>
    <source>
        <strain evidence="3 4">MED217</strain>
    </source>
</reference>
<evidence type="ECO:0000313" key="4">
    <source>
        <dbReference type="Proteomes" id="UP000001601"/>
    </source>
</evidence>
<comment type="caution">
    <text evidence="3">The sequence shown here is derived from an EMBL/GenBank/DDBJ whole genome shotgun (WGS) entry which is preliminary data.</text>
</comment>
<dbReference type="EMBL" id="AANC01000001">
    <property type="protein sequence ID" value="EAQ50976.1"/>
    <property type="molecule type" value="Genomic_DNA"/>
</dbReference>
<evidence type="ECO:0000313" key="3">
    <source>
        <dbReference type="EMBL" id="EAQ50976.1"/>
    </source>
</evidence>
<protein>
    <submittedName>
        <fullName evidence="3">Uncharacterized protein</fullName>
    </submittedName>
</protein>
<proteinExistence type="predicted"/>
<dbReference type="eggNOG" id="COG1112">
    <property type="taxonomic scope" value="Bacteria"/>
</dbReference>
<dbReference type="PROSITE" id="PS52050">
    <property type="entry name" value="WYL"/>
    <property type="match status" value="1"/>
</dbReference>
<dbReference type="HOGENOM" id="CLU_727215_0_0_10"/>
<organism evidence="3 4">
    <name type="scientific">Leeuwenhoekiella blandensis (strain CECT 7118 / CCUG 51940 / KCTC 22103 / MED217)</name>
    <name type="common">Flavobacterium sp. (strain MED217)</name>
    <dbReference type="NCBI Taxonomy" id="398720"/>
    <lineage>
        <taxon>Bacteria</taxon>
        <taxon>Pseudomonadati</taxon>
        <taxon>Bacteroidota</taxon>
        <taxon>Flavobacteriia</taxon>
        <taxon>Flavobacteriales</taxon>
        <taxon>Flavobacteriaceae</taxon>
        <taxon>Leeuwenhoekiella</taxon>
    </lineage>
</organism>
<keyword evidence="4" id="KW-1185">Reference proteome</keyword>
<dbReference type="Pfam" id="PF18741">
    <property type="entry name" value="MTES_1575"/>
    <property type="match status" value="1"/>
</dbReference>
<dbReference type="InterPro" id="IPR026881">
    <property type="entry name" value="WYL_dom"/>
</dbReference>
<dbReference type="InterPro" id="IPR049468">
    <property type="entry name" value="Restrct_endonuc-II-like_dom"/>
</dbReference>
<dbReference type="SUPFAM" id="SSF52980">
    <property type="entry name" value="Restriction endonuclease-like"/>
    <property type="match status" value="1"/>
</dbReference>
<dbReference type="Pfam" id="PF13280">
    <property type="entry name" value="WYL"/>
    <property type="match status" value="1"/>
</dbReference>
<dbReference type="OrthoDB" id="9757917at2"/>